<dbReference type="SUPFAM" id="SSF54909">
    <property type="entry name" value="Dimeric alpha+beta barrel"/>
    <property type="match status" value="1"/>
</dbReference>
<feature type="domain" description="YCII-related" evidence="2">
    <location>
        <begin position="1"/>
        <end position="114"/>
    </location>
</feature>
<dbReference type="RefSeq" id="WP_136961155.1">
    <property type="nucleotide sequence ID" value="NZ_CP039690.1"/>
</dbReference>
<keyword evidence="4" id="KW-1185">Reference proteome</keyword>
<accession>A0A4D7AX08</accession>
<name>A0A4D7AX08_9HYPH</name>
<comment type="similarity">
    <text evidence="1">Belongs to the YciI family.</text>
</comment>
<dbReference type="Gene3D" id="3.30.70.1060">
    <property type="entry name" value="Dimeric alpha+beta barrel"/>
    <property type="match status" value="1"/>
</dbReference>
<evidence type="ECO:0000313" key="4">
    <source>
        <dbReference type="Proteomes" id="UP000298781"/>
    </source>
</evidence>
<dbReference type="KEGG" id="pstg:E8M01_16730"/>
<gene>
    <name evidence="3" type="ORF">E8M01_16730</name>
</gene>
<evidence type="ECO:0000259" key="2">
    <source>
        <dbReference type="Pfam" id="PF03795"/>
    </source>
</evidence>
<dbReference type="InterPro" id="IPR011008">
    <property type="entry name" value="Dimeric_a/b-barrel"/>
</dbReference>
<dbReference type="InterPro" id="IPR005545">
    <property type="entry name" value="YCII"/>
</dbReference>
<dbReference type="Pfam" id="PF03795">
    <property type="entry name" value="YCII"/>
    <property type="match status" value="1"/>
</dbReference>
<dbReference type="OrthoDB" id="9807535at2"/>
<evidence type="ECO:0000256" key="1">
    <source>
        <dbReference type="ARBA" id="ARBA00007689"/>
    </source>
</evidence>
<dbReference type="PANTHER" id="PTHR35174">
    <property type="entry name" value="BLL7171 PROTEIN-RELATED"/>
    <property type="match status" value="1"/>
</dbReference>
<dbReference type="Proteomes" id="UP000298781">
    <property type="component" value="Chromosome"/>
</dbReference>
<dbReference type="AlphaFoldDB" id="A0A4D7AX08"/>
<protein>
    <submittedName>
        <fullName evidence="3">YciI family protein</fullName>
    </submittedName>
</protein>
<dbReference type="PANTHER" id="PTHR35174:SF3">
    <property type="entry name" value="BLL7171 PROTEIN"/>
    <property type="match status" value="1"/>
</dbReference>
<reference evidence="3 4" key="1">
    <citation type="submission" date="2019-04" db="EMBL/GenBank/DDBJ databases">
        <title>Phreatobacter aquaticus sp. nov.</title>
        <authorList>
            <person name="Choi A."/>
        </authorList>
    </citation>
    <scope>NUCLEOTIDE SEQUENCE [LARGE SCALE GENOMIC DNA]</scope>
    <source>
        <strain evidence="3 4">KCTC 52518</strain>
    </source>
</reference>
<organism evidence="3 4">
    <name type="scientific">Phreatobacter stygius</name>
    <dbReference type="NCBI Taxonomy" id="1940610"/>
    <lineage>
        <taxon>Bacteria</taxon>
        <taxon>Pseudomonadati</taxon>
        <taxon>Pseudomonadota</taxon>
        <taxon>Alphaproteobacteria</taxon>
        <taxon>Hyphomicrobiales</taxon>
        <taxon>Phreatobacteraceae</taxon>
        <taxon>Phreatobacter</taxon>
    </lineage>
</organism>
<evidence type="ECO:0000313" key="3">
    <source>
        <dbReference type="EMBL" id="QCI65709.1"/>
    </source>
</evidence>
<proteinExistence type="inferred from homology"/>
<dbReference type="EMBL" id="CP039690">
    <property type="protein sequence ID" value="QCI65709.1"/>
    <property type="molecule type" value="Genomic_DNA"/>
</dbReference>
<sequence length="118" mass="12860">MKYMALIYRAQDSSPAYGTPEFGPFMAAYQAANERFAKDGVLVAGEALEASSTATTVRVRNGRTETLDGPFAESKEQLGGYYIFECDNLDDAIRYAAMIPTAAYGAVEVRPVQDLTRS</sequence>